<gene>
    <name evidence="2" type="ORF">Pmar_PMAR012018</name>
</gene>
<dbReference type="OMA" id="RIASVHC"/>
<keyword evidence="1" id="KW-0732">Signal</keyword>
<feature type="chain" id="PRO_5002955291" evidence="1">
    <location>
        <begin position="18"/>
        <end position="292"/>
    </location>
</feature>
<dbReference type="Proteomes" id="UP000007800">
    <property type="component" value="Unassembled WGS sequence"/>
</dbReference>
<feature type="signal peptide" evidence="1">
    <location>
        <begin position="1"/>
        <end position="17"/>
    </location>
</feature>
<dbReference type="GeneID" id="9044161"/>
<keyword evidence="3" id="KW-1185">Reference proteome</keyword>
<reference evidence="2 3" key="1">
    <citation type="submission" date="2008-07" db="EMBL/GenBank/DDBJ databases">
        <authorList>
            <person name="El-Sayed N."/>
            <person name="Caler E."/>
            <person name="Inman J."/>
            <person name="Amedeo P."/>
            <person name="Hass B."/>
            <person name="Wortman J."/>
        </authorList>
    </citation>
    <scope>NUCLEOTIDE SEQUENCE [LARGE SCALE GENOMIC DNA]</scope>
    <source>
        <strain evidence="3">ATCC 50983 / TXsc</strain>
    </source>
</reference>
<dbReference type="AlphaFoldDB" id="C5LW73"/>
<accession>C5LW73</accession>
<evidence type="ECO:0000256" key="1">
    <source>
        <dbReference type="SAM" id="SignalP"/>
    </source>
</evidence>
<evidence type="ECO:0000313" key="2">
    <source>
        <dbReference type="EMBL" id="EEQ99010.1"/>
    </source>
</evidence>
<organism evidence="3">
    <name type="scientific">Perkinsus marinus (strain ATCC 50983 / TXsc)</name>
    <dbReference type="NCBI Taxonomy" id="423536"/>
    <lineage>
        <taxon>Eukaryota</taxon>
        <taxon>Sar</taxon>
        <taxon>Alveolata</taxon>
        <taxon>Perkinsozoa</taxon>
        <taxon>Perkinsea</taxon>
        <taxon>Perkinsida</taxon>
        <taxon>Perkinsidae</taxon>
        <taxon>Perkinsus</taxon>
    </lineage>
</organism>
<protein>
    <submittedName>
        <fullName evidence="2">Uncharacterized protein</fullName>
    </submittedName>
</protein>
<sequence>MIQHFTLLITVVPALRGQLSDSNFTPEVHCGRVQEGSLFVAASNGGQPGEVADIMCAVLTDEKKPDYLVVSRIGEDAGGVVVNRNTSSCTIRPVKDGTFTARSTACDPMRESKVFNFTYIPTFFPSSTVQWSEYDDEQISLSRPAPIEVVDAAVFVGDDDEFRVAKVTPEGPWYLQRGDAFFPIPMECVEKKKKRGFFKKLSGSRPVNTDSVTCDSGAGQCVTMSLDGDLHHLLLGSVSGFKLAGVPFVLVAKGHQEWSLTFTVLRPIMRKKLKSALKPFEDFHSEQIKQKK</sequence>
<name>C5LW73_PERM5</name>
<dbReference type="EMBL" id="GG686094">
    <property type="protein sequence ID" value="EEQ99010.1"/>
    <property type="molecule type" value="Genomic_DNA"/>
</dbReference>
<proteinExistence type="predicted"/>
<dbReference type="RefSeq" id="XP_002766293.1">
    <property type="nucleotide sequence ID" value="XM_002766247.1"/>
</dbReference>
<evidence type="ECO:0000313" key="3">
    <source>
        <dbReference type="Proteomes" id="UP000007800"/>
    </source>
</evidence>
<dbReference type="InParanoid" id="C5LW73"/>